<dbReference type="OrthoDB" id="3176438at2"/>
<evidence type="ECO:0000256" key="1">
    <source>
        <dbReference type="ARBA" id="ARBA00004651"/>
    </source>
</evidence>
<protein>
    <recommendedName>
        <fullName evidence="8">Holin-like protein CidA</fullName>
    </recommendedName>
</protein>
<accession>A0A0M4FSN1</accession>
<keyword evidence="6 8" id="KW-1133">Transmembrane helix</keyword>
<comment type="similarity">
    <text evidence="2 8">Belongs to the CidA/LrgA family. CidA subfamily.</text>
</comment>
<evidence type="ECO:0000256" key="7">
    <source>
        <dbReference type="ARBA" id="ARBA00023136"/>
    </source>
</evidence>
<dbReference type="STRING" id="1441095.AM592_15430"/>
<reference evidence="9 10" key="2">
    <citation type="journal article" date="2016" name="Int. J. Syst. Evol. Microbiol.">
        <title>Bacillus gobiensis sp. nov., isolated from a soil sample.</title>
        <authorList>
            <person name="Liu B."/>
            <person name="Liu G.H."/>
            <person name="Cetin S."/>
            <person name="Schumann P."/>
            <person name="Pan Z.Z."/>
            <person name="Chen Q.Q."/>
        </authorList>
    </citation>
    <scope>NUCLEOTIDE SEQUENCE [LARGE SCALE GENOMIC DNA]</scope>
    <source>
        <strain evidence="9 10">FJAT-4402</strain>
    </source>
</reference>
<keyword evidence="10" id="KW-1185">Reference proteome</keyword>
<dbReference type="GO" id="GO:0012501">
    <property type="term" value="P:programmed cell death"/>
    <property type="evidence" value="ECO:0007669"/>
    <property type="project" value="UniProtKB-UniRule"/>
</dbReference>
<keyword evidence="7 8" id="KW-0472">Membrane</keyword>
<evidence type="ECO:0000256" key="6">
    <source>
        <dbReference type="ARBA" id="ARBA00022989"/>
    </source>
</evidence>
<feature type="transmembrane region" description="Helical" evidence="8">
    <location>
        <begin position="28"/>
        <end position="48"/>
    </location>
</feature>
<keyword evidence="4 8" id="KW-0812">Transmembrane</keyword>
<dbReference type="GO" id="GO:0019835">
    <property type="term" value="P:cytolysis"/>
    <property type="evidence" value="ECO:0007669"/>
    <property type="project" value="UniProtKB-UniRule"/>
</dbReference>
<name>A0A0M4FSN1_9BACI</name>
<organism evidence="9 10">
    <name type="scientific">Bacillus gobiensis</name>
    <dbReference type="NCBI Taxonomy" id="1441095"/>
    <lineage>
        <taxon>Bacteria</taxon>
        <taxon>Bacillati</taxon>
        <taxon>Bacillota</taxon>
        <taxon>Bacilli</taxon>
        <taxon>Bacillales</taxon>
        <taxon>Bacillaceae</taxon>
        <taxon>Bacillus</taxon>
    </lineage>
</organism>
<dbReference type="GO" id="GO:0005886">
    <property type="term" value="C:plasma membrane"/>
    <property type="evidence" value="ECO:0007669"/>
    <property type="project" value="UniProtKB-SubCell"/>
</dbReference>
<dbReference type="EMBL" id="CP012600">
    <property type="protein sequence ID" value="ALC82823.1"/>
    <property type="molecule type" value="Genomic_DNA"/>
</dbReference>
<evidence type="ECO:0000313" key="9">
    <source>
        <dbReference type="EMBL" id="ALC82823.1"/>
    </source>
</evidence>
<keyword evidence="3 8" id="KW-1003">Cell membrane</keyword>
<evidence type="ECO:0000313" key="10">
    <source>
        <dbReference type="Proteomes" id="UP000067625"/>
    </source>
</evidence>
<comment type="function">
    <text evidence="8">Increases the activity of extracellular murein hydrolases possibly by mediating their export via hole formation. Inhibited by the antiholin-like proteins LrgAB. In an unstressed cell, the LrgAB products probably inhibit the function of the CidA protein. When a cell is stressed by the addition of antibiotics or by other factors in the environment, CidA possibly oligomerizes within the bacterial cell membrane, creating lesions that disrupt the proton motive force, which in turn results in loss of cell viability. These lesions are also hypothesized to regulate the subsequent cell lysis by either allowing the murein hydrolases access to the cell wall substrate and/or regulating their activity by a possible change in the cell wall pH that results from loss of membrane potential.</text>
</comment>
<dbReference type="PANTHER" id="PTHR33931">
    <property type="entry name" value="HOLIN-LIKE PROTEIN CIDA-RELATED"/>
    <property type="match status" value="1"/>
</dbReference>
<reference evidence="10" key="1">
    <citation type="submission" date="2015-08" db="EMBL/GenBank/DDBJ databases">
        <title>Genome sequencing project for genomic taxonomy and phylogenomics of Bacillus-like bacteria.</title>
        <authorList>
            <person name="Liu B."/>
            <person name="Wang J."/>
            <person name="Zhu Y."/>
            <person name="Liu G."/>
            <person name="Chen Q."/>
            <person name="Chen Z."/>
            <person name="Lan J."/>
            <person name="Che J."/>
            <person name="Ge C."/>
            <person name="Shi H."/>
            <person name="Pan Z."/>
            <person name="Liu X."/>
        </authorList>
    </citation>
    <scope>NUCLEOTIDE SEQUENCE [LARGE SCALE GENOMIC DNA]</scope>
    <source>
        <strain evidence="10">FJAT-4402</strain>
    </source>
</reference>
<dbReference type="GO" id="GO:0031640">
    <property type="term" value="P:killing of cells of another organism"/>
    <property type="evidence" value="ECO:0007669"/>
    <property type="project" value="UniProtKB-KW"/>
</dbReference>
<dbReference type="PATRIC" id="fig|1441095.3.peg.3403"/>
<dbReference type="RefSeq" id="WP_053604635.1">
    <property type="nucleotide sequence ID" value="NZ_CP012600.1"/>
</dbReference>
<comment type="subcellular location">
    <subcellularLocation>
        <location evidence="1 8">Cell membrane</location>
        <topology evidence="1 8">Multi-pass membrane protein</topology>
    </subcellularLocation>
</comment>
<dbReference type="Pfam" id="PF03788">
    <property type="entry name" value="LrgA"/>
    <property type="match status" value="1"/>
</dbReference>
<evidence type="ECO:0000256" key="8">
    <source>
        <dbReference type="HAMAP-Rule" id="MF_01143"/>
    </source>
</evidence>
<dbReference type="InterPro" id="IPR023760">
    <property type="entry name" value="Holin-like_CidA"/>
</dbReference>
<evidence type="ECO:0000256" key="2">
    <source>
        <dbReference type="ARBA" id="ARBA00010166"/>
    </source>
</evidence>
<evidence type="ECO:0000256" key="4">
    <source>
        <dbReference type="ARBA" id="ARBA00022692"/>
    </source>
</evidence>
<proteinExistence type="inferred from homology"/>
<gene>
    <name evidence="8" type="primary">cidA</name>
    <name evidence="9" type="ORF">AM592_15430</name>
</gene>
<sequence>MKKFLIGSLQVALLFIFARFMNFVVEILHINIPGSILGLIVLFILLHFKVIKVEWLEIGALWLLGELLLFFIPSAVGVIEYKTLMSEYGISILLIVIMSTFFVMVTTGSLTQFIAKRKEKKKIC</sequence>
<dbReference type="NCBIfam" id="NF002460">
    <property type="entry name" value="PRK01658.1"/>
    <property type="match status" value="1"/>
</dbReference>
<dbReference type="HAMAP" id="MF_01143">
    <property type="entry name" value="CidA"/>
    <property type="match status" value="1"/>
</dbReference>
<dbReference type="AlphaFoldDB" id="A0A0M4FSN1"/>
<feature type="transmembrane region" description="Helical" evidence="8">
    <location>
        <begin position="60"/>
        <end position="79"/>
    </location>
</feature>
<dbReference type="Proteomes" id="UP000067625">
    <property type="component" value="Chromosome"/>
</dbReference>
<comment type="caution">
    <text evidence="8">Lacks conserved residue(s) required for the propagation of feature annotation.</text>
</comment>
<dbReference type="InterPro" id="IPR005538">
    <property type="entry name" value="LrgA/CidA"/>
</dbReference>
<evidence type="ECO:0000256" key="3">
    <source>
        <dbReference type="ARBA" id="ARBA00022475"/>
    </source>
</evidence>
<dbReference type="PANTHER" id="PTHR33931:SF2">
    <property type="entry name" value="HOLIN-LIKE PROTEIN CIDA"/>
    <property type="match status" value="1"/>
</dbReference>
<keyword evidence="5 8" id="KW-0204">Cytolysis</keyword>
<evidence type="ECO:0000256" key="5">
    <source>
        <dbReference type="ARBA" id="ARBA00022852"/>
    </source>
</evidence>
<feature type="transmembrane region" description="Helical" evidence="8">
    <location>
        <begin position="91"/>
        <end position="115"/>
    </location>
</feature>